<dbReference type="Proteomes" id="UP001189429">
    <property type="component" value="Unassembled WGS sequence"/>
</dbReference>
<comment type="caution">
    <text evidence="2">The sequence shown here is derived from an EMBL/GenBank/DDBJ whole genome shotgun (WGS) entry which is preliminary data.</text>
</comment>
<feature type="compositionally biased region" description="Low complexity" evidence="1">
    <location>
        <begin position="115"/>
        <end position="126"/>
    </location>
</feature>
<protein>
    <submittedName>
        <fullName evidence="2">Uncharacterized protein</fullName>
    </submittedName>
</protein>
<evidence type="ECO:0000256" key="1">
    <source>
        <dbReference type="SAM" id="MobiDB-lite"/>
    </source>
</evidence>
<sequence length="253" mass="26429">MAGPEPLDVKDKVAALEGLLLGATERLNTVAVAIVTAQYDGTEVDQAMHDGLADAADHLVLLEGQLAAATEEAKAGFEGGDHCIGQVPMAEYDPGVEHDIVGELSSRRAPRPTRRPSTASPTATAAEWLAVPVPPTAALLGHGRTGSCSAPRASWPRRPRAVRRTASAGNSMTPTAGAAGRSTTAPRPLRPLAPATAPSSSPPSRRRSTPPSAWRRTPGAQVGVGRTWHLQVRPTLRKDPGRAPNSVARPFQV</sequence>
<gene>
    <name evidence="2" type="ORF">PCOR1329_LOCUS30629</name>
</gene>
<feature type="region of interest" description="Disordered" evidence="1">
    <location>
        <begin position="141"/>
        <end position="253"/>
    </location>
</feature>
<accession>A0ABN9SLS5</accession>
<organism evidence="2 3">
    <name type="scientific">Prorocentrum cordatum</name>
    <dbReference type="NCBI Taxonomy" id="2364126"/>
    <lineage>
        <taxon>Eukaryota</taxon>
        <taxon>Sar</taxon>
        <taxon>Alveolata</taxon>
        <taxon>Dinophyceae</taxon>
        <taxon>Prorocentrales</taxon>
        <taxon>Prorocentraceae</taxon>
        <taxon>Prorocentrum</taxon>
    </lineage>
</organism>
<feature type="compositionally biased region" description="Low complexity" evidence="1">
    <location>
        <begin position="183"/>
        <end position="218"/>
    </location>
</feature>
<proteinExistence type="predicted"/>
<dbReference type="EMBL" id="CAUYUJ010011829">
    <property type="protein sequence ID" value="CAK0832676.1"/>
    <property type="molecule type" value="Genomic_DNA"/>
</dbReference>
<name>A0ABN9SLS5_9DINO</name>
<evidence type="ECO:0000313" key="2">
    <source>
        <dbReference type="EMBL" id="CAK0832676.1"/>
    </source>
</evidence>
<feature type="region of interest" description="Disordered" evidence="1">
    <location>
        <begin position="104"/>
        <end position="128"/>
    </location>
</feature>
<reference evidence="2" key="1">
    <citation type="submission" date="2023-10" db="EMBL/GenBank/DDBJ databases">
        <authorList>
            <person name="Chen Y."/>
            <person name="Shah S."/>
            <person name="Dougan E. K."/>
            <person name="Thang M."/>
            <person name="Chan C."/>
        </authorList>
    </citation>
    <scope>NUCLEOTIDE SEQUENCE [LARGE SCALE GENOMIC DNA]</scope>
</reference>
<keyword evidence="3" id="KW-1185">Reference proteome</keyword>
<evidence type="ECO:0000313" key="3">
    <source>
        <dbReference type="Proteomes" id="UP001189429"/>
    </source>
</evidence>